<dbReference type="InterPro" id="IPR029058">
    <property type="entry name" value="AB_hydrolase_fold"/>
</dbReference>
<feature type="domain" description="Epoxide hydrolase N-terminal" evidence="5">
    <location>
        <begin position="6"/>
        <end position="115"/>
    </location>
</feature>
<dbReference type="PANTHER" id="PTHR21661:SF35">
    <property type="entry name" value="EPOXIDE HYDROLASE"/>
    <property type="match status" value="1"/>
</dbReference>
<feature type="active site" description="Proton acceptor" evidence="4">
    <location>
        <position position="366"/>
    </location>
</feature>
<reference evidence="6 7" key="1">
    <citation type="submission" date="2018-11" db="EMBL/GenBank/DDBJ databases">
        <title>Genome assembly of Steccherinum ochraceum LE-BIN_3174, the white-rot fungus of the Steccherinaceae family (The Residual Polyporoid clade, Polyporales, Basidiomycota).</title>
        <authorList>
            <person name="Fedorova T.V."/>
            <person name="Glazunova O.A."/>
            <person name="Landesman E.O."/>
            <person name="Moiseenko K.V."/>
            <person name="Psurtseva N.V."/>
            <person name="Savinova O.S."/>
            <person name="Shakhova N.V."/>
            <person name="Tyazhelova T.V."/>
            <person name="Vasina D.V."/>
        </authorList>
    </citation>
    <scope>NUCLEOTIDE SEQUENCE [LARGE SCALE GENOMIC DNA]</scope>
    <source>
        <strain evidence="6 7">LE-BIN_3174</strain>
    </source>
</reference>
<keyword evidence="3" id="KW-0378">Hydrolase</keyword>
<dbReference type="GO" id="GO:0097176">
    <property type="term" value="P:epoxide metabolic process"/>
    <property type="evidence" value="ECO:0007669"/>
    <property type="project" value="TreeGrafter"/>
</dbReference>
<dbReference type="AlphaFoldDB" id="A0A4V2MX73"/>
<evidence type="ECO:0000256" key="3">
    <source>
        <dbReference type="ARBA" id="ARBA00022801"/>
    </source>
</evidence>
<evidence type="ECO:0000256" key="1">
    <source>
        <dbReference type="ARBA" id="ARBA00010088"/>
    </source>
</evidence>
<accession>A0A4V2MX73</accession>
<name>A0A4V2MX73_9APHY</name>
<dbReference type="STRING" id="92696.A0A4V2MX73"/>
<dbReference type="PRINTS" id="PR00412">
    <property type="entry name" value="EPOXHYDRLASE"/>
</dbReference>
<organism evidence="6 7">
    <name type="scientific">Steccherinum ochraceum</name>
    <dbReference type="NCBI Taxonomy" id="92696"/>
    <lineage>
        <taxon>Eukaryota</taxon>
        <taxon>Fungi</taxon>
        <taxon>Dikarya</taxon>
        <taxon>Basidiomycota</taxon>
        <taxon>Agaricomycotina</taxon>
        <taxon>Agaricomycetes</taxon>
        <taxon>Polyporales</taxon>
        <taxon>Steccherinaceae</taxon>
        <taxon>Steccherinum</taxon>
    </lineage>
</organism>
<dbReference type="GO" id="GO:0004301">
    <property type="term" value="F:epoxide hydrolase activity"/>
    <property type="evidence" value="ECO:0007669"/>
    <property type="project" value="TreeGrafter"/>
</dbReference>
<dbReference type="InterPro" id="IPR016292">
    <property type="entry name" value="Epoxide_hydrolase"/>
</dbReference>
<comment type="caution">
    <text evidence="6">The sequence shown here is derived from an EMBL/GenBank/DDBJ whole genome shotgun (WGS) entry which is preliminary data.</text>
</comment>
<protein>
    <recommendedName>
        <fullName evidence="5">Epoxide hydrolase N-terminal domain-containing protein</fullName>
    </recommendedName>
</protein>
<feature type="active site" description="Nucleophile" evidence="4">
    <location>
        <position position="179"/>
    </location>
</feature>
<dbReference type="InterPro" id="IPR010497">
    <property type="entry name" value="Epoxide_hydro_N"/>
</dbReference>
<dbReference type="InterPro" id="IPR000639">
    <property type="entry name" value="Epox_hydrolase-like"/>
</dbReference>
<dbReference type="Proteomes" id="UP000292702">
    <property type="component" value="Unassembled WGS sequence"/>
</dbReference>
<evidence type="ECO:0000313" key="7">
    <source>
        <dbReference type="Proteomes" id="UP000292702"/>
    </source>
</evidence>
<dbReference type="OrthoDB" id="7130006at2759"/>
<dbReference type="Pfam" id="PF06441">
    <property type="entry name" value="EHN"/>
    <property type="match status" value="1"/>
</dbReference>
<dbReference type="PANTHER" id="PTHR21661">
    <property type="entry name" value="EPOXIDE HYDROLASE 1-RELATED"/>
    <property type="match status" value="1"/>
</dbReference>
<dbReference type="SUPFAM" id="SSF53474">
    <property type="entry name" value="alpha/beta-Hydrolases"/>
    <property type="match status" value="1"/>
</dbReference>
<evidence type="ECO:0000256" key="4">
    <source>
        <dbReference type="PIRSR" id="PIRSR001112-1"/>
    </source>
</evidence>
<dbReference type="Gene3D" id="3.40.50.1820">
    <property type="entry name" value="alpha/beta hydrolase"/>
    <property type="match status" value="1"/>
</dbReference>
<evidence type="ECO:0000256" key="2">
    <source>
        <dbReference type="ARBA" id="ARBA00022797"/>
    </source>
</evidence>
<comment type="similarity">
    <text evidence="1">Belongs to the peptidase S33 family.</text>
</comment>
<keyword evidence="7" id="KW-1185">Reference proteome</keyword>
<evidence type="ECO:0000313" key="6">
    <source>
        <dbReference type="EMBL" id="TCD68987.1"/>
    </source>
</evidence>
<gene>
    <name evidence="6" type="ORF">EIP91_009209</name>
</gene>
<dbReference type="PIRSF" id="PIRSF001112">
    <property type="entry name" value="Epoxide_hydrolase"/>
    <property type="match status" value="1"/>
</dbReference>
<dbReference type="EMBL" id="RWJN01000052">
    <property type="protein sequence ID" value="TCD68987.1"/>
    <property type="molecule type" value="Genomic_DNA"/>
</dbReference>
<sequence length="394" mass="45047">MAHEQQTFNISVPDSELELLRKKLDLARFPDELEESGWEYGAPLADVRRLVERWKDGFDWRAAETKLNKLPQFTRDIDVDRFGTLNIHYVHVKSEATDAIPLLFVHGWPGSFLEVSKILPLLTSTGEHPSFHVVALSLPGFGFSEGAQKTGFRIAQYAEVGHKLMLALGYNTYAVQGGDWGNIICRNLAHLYGPKHVKAWYTNLPIGRPPTFRDSPLLYLRSLLTPFSAQDVKGLERNRLWDFKYKGYMYIQQSKPQTVGYSQADSPVGLLAWIYEKLVSWTDSYPWEDDEVLTWVSLYWFSRAGPTAAARIYYEYFNFVAASTPPWTGIPLGISYFPKEILYTPRLWMRTVGNVVYESEHTVGGHFAAYEQPEALVGDLREMFGKPDLAKLFK</sequence>
<evidence type="ECO:0000259" key="5">
    <source>
        <dbReference type="Pfam" id="PF06441"/>
    </source>
</evidence>
<keyword evidence="2" id="KW-0058">Aromatic hydrocarbons catabolism</keyword>
<feature type="active site" description="Proton donor" evidence="4">
    <location>
        <position position="313"/>
    </location>
</feature>
<proteinExistence type="inferred from homology"/>